<dbReference type="FunFam" id="3.30.1490.10:FF:000001">
    <property type="entry name" value="30S ribosomal protein S8"/>
    <property type="match status" value="1"/>
</dbReference>
<comment type="caution">
    <text evidence="6">The sequence shown here is derived from an EMBL/GenBank/DDBJ whole genome shotgun (WGS) entry which is preliminary data.</text>
</comment>
<dbReference type="HAMAP" id="MF_01302_B">
    <property type="entry name" value="Ribosomal_uS8_B"/>
    <property type="match status" value="1"/>
</dbReference>
<accession>A0A3M0Z1W7</accession>
<keyword evidence="2 5" id="KW-0689">Ribosomal protein</keyword>
<evidence type="ECO:0000313" key="6">
    <source>
        <dbReference type="EMBL" id="RMD77456.1"/>
    </source>
</evidence>
<name>A0A3M0Z1W7_9BACT</name>
<comment type="subunit">
    <text evidence="5">Part of the 30S ribosomal subunit. Contacts proteins S5 and S12.</text>
</comment>
<dbReference type="NCBIfam" id="NF001109">
    <property type="entry name" value="PRK00136.1"/>
    <property type="match status" value="1"/>
</dbReference>
<evidence type="ECO:0000256" key="1">
    <source>
        <dbReference type="ARBA" id="ARBA00006471"/>
    </source>
</evidence>
<evidence type="ECO:0000313" key="7">
    <source>
        <dbReference type="Proteomes" id="UP000269410"/>
    </source>
</evidence>
<dbReference type="SUPFAM" id="SSF56047">
    <property type="entry name" value="Ribosomal protein S8"/>
    <property type="match status" value="1"/>
</dbReference>
<dbReference type="Proteomes" id="UP000269410">
    <property type="component" value="Unassembled WGS sequence"/>
</dbReference>
<proteinExistence type="inferred from homology"/>
<dbReference type="GO" id="GO:0019843">
    <property type="term" value="F:rRNA binding"/>
    <property type="evidence" value="ECO:0007669"/>
    <property type="project" value="UniProtKB-UniRule"/>
</dbReference>
<dbReference type="PANTHER" id="PTHR11758">
    <property type="entry name" value="40S RIBOSOMAL PROTEIN S15A"/>
    <property type="match status" value="1"/>
</dbReference>
<keyword evidence="5" id="KW-0694">RNA-binding</keyword>
<dbReference type="GO" id="GO:1990904">
    <property type="term" value="C:ribonucleoprotein complex"/>
    <property type="evidence" value="ECO:0007669"/>
    <property type="project" value="UniProtKB-KW"/>
</dbReference>
<evidence type="ECO:0000256" key="2">
    <source>
        <dbReference type="ARBA" id="ARBA00022980"/>
    </source>
</evidence>
<protein>
    <recommendedName>
        <fullName evidence="4 5">Small ribosomal subunit protein uS8</fullName>
    </recommendedName>
</protein>
<dbReference type="InterPro" id="IPR000630">
    <property type="entry name" value="Ribosomal_uS8"/>
</dbReference>
<dbReference type="Gene3D" id="3.30.1370.30">
    <property type="match status" value="1"/>
</dbReference>
<dbReference type="GO" id="GO:0005840">
    <property type="term" value="C:ribosome"/>
    <property type="evidence" value="ECO:0007669"/>
    <property type="project" value="UniProtKB-KW"/>
</dbReference>
<dbReference type="InterPro" id="IPR035987">
    <property type="entry name" value="Ribosomal_uS8_sf"/>
</dbReference>
<evidence type="ECO:0000256" key="4">
    <source>
        <dbReference type="ARBA" id="ARBA00035258"/>
    </source>
</evidence>
<dbReference type="Pfam" id="PF00410">
    <property type="entry name" value="Ribosomal_S8"/>
    <property type="match status" value="1"/>
</dbReference>
<dbReference type="GO" id="GO:0005737">
    <property type="term" value="C:cytoplasm"/>
    <property type="evidence" value="ECO:0007669"/>
    <property type="project" value="UniProtKB-ARBA"/>
</dbReference>
<keyword evidence="3 5" id="KW-0687">Ribonucleoprotein</keyword>
<evidence type="ECO:0000256" key="3">
    <source>
        <dbReference type="ARBA" id="ARBA00023274"/>
    </source>
</evidence>
<keyword evidence="5" id="KW-0699">rRNA-binding</keyword>
<sequence length="126" mass="14217">MVSDLISDSLTRIRNAILVNHKTVELVNSKMIRSILDIMKDKGFIDSYEVQGNFLLVNLRYDKKGPKIKGLERVSKPGVRKYLGYRDIKPVYNGLGVSIFSTPKGVMTGEDAVRLKVGGEYLCFIY</sequence>
<dbReference type="GO" id="GO:0003735">
    <property type="term" value="F:structural constituent of ribosome"/>
    <property type="evidence" value="ECO:0007669"/>
    <property type="project" value="InterPro"/>
</dbReference>
<gene>
    <name evidence="5" type="primary">rpsH</name>
    <name evidence="6" type="ORF">D6810_00820</name>
</gene>
<comment type="similarity">
    <text evidence="1 5">Belongs to the universal ribosomal protein uS8 family.</text>
</comment>
<dbReference type="AlphaFoldDB" id="A0A3M0Z1W7"/>
<organism evidence="6 7">
    <name type="scientific">Candidatus Dojkabacteria bacterium</name>
    <dbReference type="NCBI Taxonomy" id="2099670"/>
    <lineage>
        <taxon>Bacteria</taxon>
        <taxon>Candidatus Dojkabacteria</taxon>
    </lineage>
</organism>
<dbReference type="EMBL" id="RFKV01000030">
    <property type="protein sequence ID" value="RMD77456.1"/>
    <property type="molecule type" value="Genomic_DNA"/>
</dbReference>
<evidence type="ECO:0000256" key="5">
    <source>
        <dbReference type="HAMAP-Rule" id="MF_01302"/>
    </source>
</evidence>
<dbReference type="Gene3D" id="3.30.1490.10">
    <property type="match status" value="1"/>
</dbReference>
<reference evidence="6 7" key="1">
    <citation type="submission" date="2018-10" db="EMBL/GenBank/DDBJ databases">
        <title>Thermophilic Lithotrophy and Phototrophy in an Intertidal, Iron-rich, Geothermal Spring.</title>
        <authorList>
            <person name="Ward L.M."/>
            <person name="Idei A."/>
            <person name="Nakagawa M."/>
            <person name="Ueno Y."/>
            <person name="Fischer W."/>
            <person name="Mcglynn S.E."/>
        </authorList>
    </citation>
    <scope>NUCLEOTIDE SEQUENCE [LARGE SCALE GENOMIC DNA]</scope>
    <source>
        <strain evidence="6">J137</strain>
    </source>
</reference>
<comment type="function">
    <text evidence="5">One of the primary rRNA binding proteins, it binds directly to 16S rRNA central domain where it helps coordinate assembly of the platform of the 30S subunit.</text>
</comment>
<dbReference type="GO" id="GO:0006412">
    <property type="term" value="P:translation"/>
    <property type="evidence" value="ECO:0007669"/>
    <property type="project" value="UniProtKB-UniRule"/>
</dbReference>